<evidence type="ECO:0000313" key="3">
    <source>
        <dbReference type="Proteomes" id="UP000623250"/>
    </source>
</evidence>
<keyword evidence="1" id="KW-0812">Transmembrane</keyword>
<protein>
    <submittedName>
        <fullName evidence="2">DUF3754 domain-containing protein</fullName>
    </submittedName>
</protein>
<gene>
    <name evidence="2" type="ORF">JDN41_14350</name>
</gene>
<proteinExistence type="predicted"/>
<dbReference type="Proteomes" id="UP000623250">
    <property type="component" value="Unassembled WGS sequence"/>
</dbReference>
<dbReference type="InterPro" id="IPR022227">
    <property type="entry name" value="DUF3754"/>
</dbReference>
<organism evidence="2 3">
    <name type="scientific">Rhodomicrobium udaipurense</name>
    <dbReference type="NCBI Taxonomy" id="1202716"/>
    <lineage>
        <taxon>Bacteria</taxon>
        <taxon>Pseudomonadati</taxon>
        <taxon>Pseudomonadota</taxon>
        <taxon>Alphaproteobacteria</taxon>
        <taxon>Hyphomicrobiales</taxon>
        <taxon>Hyphomicrobiaceae</taxon>
        <taxon>Rhodomicrobium</taxon>
    </lineage>
</organism>
<reference evidence="2 3" key="1">
    <citation type="submission" date="2020-12" db="EMBL/GenBank/DDBJ databases">
        <title>Revised draft genomes of Rhodomicrobium vannielii ATCC 17100 and Rhodomicrobium udaipurense JA643.</title>
        <authorList>
            <person name="Conners E.M."/>
            <person name="Davenport E.J."/>
            <person name="Bose A."/>
        </authorList>
    </citation>
    <scope>NUCLEOTIDE SEQUENCE [LARGE SCALE GENOMIC DNA]</scope>
    <source>
        <strain evidence="2 3">JA643</strain>
    </source>
</reference>
<comment type="caution">
    <text evidence="2">The sequence shown here is derived from an EMBL/GenBank/DDBJ whole genome shotgun (WGS) entry which is preliminary data.</text>
</comment>
<accession>A0A8I1GJD6</accession>
<dbReference type="PANTHER" id="PTHR33645">
    <property type="entry name" value="AMINOPEPTIDASE (DUF3754)"/>
    <property type="match status" value="1"/>
</dbReference>
<evidence type="ECO:0000313" key="2">
    <source>
        <dbReference type="EMBL" id="MBJ7544732.1"/>
    </source>
</evidence>
<keyword evidence="1" id="KW-1133">Transmembrane helix</keyword>
<dbReference type="AlphaFoldDB" id="A0A8I1GJD6"/>
<dbReference type="PANTHER" id="PTHR33645:SF11">
    <property type="entry name" value="AMINOPEPTIDASE (DUF3754)"/>
    <property type="match status" value="1"/>
</dbReference>
<evidence type="ECO:0000256" key="1">
    <source>
        <dbReference type="SAM" id="Phobius"/>
    </source>
</evidence>
<keyword evidence="1" id="KW-0472">Membrane</keyword>
<feature type="transmembrane region" description="Helical" evidence="1">
    <location>
        <begin position="302"/>
        <end position="325"/>
    </location>
</feature>
<dbReference type="EMBL" id="JAEMUK010000080">
    <property type="protein sequence ID" value="MBJ7544732.1"/>
    <property type="molecule type" value="Genomic_DNA"/>
</dbReference>
<sequence length="451" mass="50987">MDGQLEADRMASEAPPVQIETETGIDTVPGQTIPSVVSEKFISADRRDIIERVLEKLFDTGQRVLAGDVFHYICALRQVESARSLDALVGLYDPFNPDDETVNVDQLGPDRRKELLPKLKKRIVDTATAANYIQIGQDELEKILGAEYHQGFAAEVDLKEFDFHLLFYRGDVKIPVNTTSWKTAWLIERPVEVEAYRRLFIGLKLKPVETRIAEIMRIEKISREKAEKRVKKIRNQKMLEGVSEETLHLKIFRRIPKSDIEILFPNAKIKFNLFDKLWLWIGSGGSTIFAIVMAALKFLAAVAISVFFVVFTIAGAVGAIIRSFTSFLNTRTRYMAKLAQSLYFHNIASNQSVLAALNDDAEEEDIKEAVLTYALLLRYGHLGLEATKIEADRFLKTEFFIDCDFDIADGCRHLRKLGLLVADDAGAPRIRDLEDARGHLETLWRAVPTAA</sequence>
<keyword evidence="3" id="KW-1185">Reference proteome</keyword>
<dbReference type="RefSeq" id="WP_037240452.1">
    <property type="nucleotide sequence ID" value="NZ_JAEMUK010000080.1"/>
</dbReference>
<dbReference type="Pfam" id="PF12576">
    <property type="entry name" value="DUF3754"/>
    <property type="match status" value="1"/>
</dbReference>
<feature type="transmembrane region" description="Helical" evidence="1">
    <location>
        <begin position="277"/>
        <end position="296"/>
    </location>
</feature>
<name>A0A8I1GJD6_9HYPH</name>